<sequence length="194" mass="22935">MNMVSIMLNIFFRRFNLFSEEEIGIIVALFAQRNIAKNDYLVKENEYCEEIAFIESGIFRSFYTNEKGDELTYCFRFPDDLIGAYSAFITGGKSIESIQAIVNTVVWSIQKKDLDALADRLPQWTTFLKIIAEQQYLELERRVIQFQRETASERYKNLLMHHPNFVQYIPLQYLASYLGITQRHLSRIRKEITF</sequence>
<keyword evidence="3" id="KW-1185">Reference proteome</keyword>
<dbReference type="Gene3D" id="2.60.120.10">
    <property type="entry name" value="Jelly Rolls"/>
    <property type="match status" value="1"/>
</dbReference>
<dbReference type="InterPro" id="IPR014710">
    <property type="entry name" value="RmlC-like_jellyroll"/>
</dbReference>
<name>A0AAJ5BE25_MYRPR</name>
<dbReference type="AlphaFoldDB" id="A0AAJ5BE25"/>
<gene>
    <name evidence="2" type="ORF">SAMN04488089_10791</name>
</gene>
<dbReference type="SUPFAM" id="SSF51206">
    <property type="entry name" value="cAMP-binding domain-like"/>
    <property type="match status" value="1"/>
</dbReference>
<dbReference type="InterPro" id="IPR018490">
    <property type="entry name" value="cNMP-bd_dom_sf"/>
</dbReference>
<evidence type="ECO:0000313" key="2">
    <source>
        <dbReference type="EMBL" id="SEQ91254.1"/>
    </source>
</evidence>
<comment type="caution">
    <text evidence="2">The sequence shown here is derived from an EMBL/GenBank/DDBJ whole genome shotgun (WGS) entry which is preliminary data.</text>
</comment>
<evidence type="ECO:0000313" key="3">
    <source>
        <dbReference type="Proteomes" id="UP000183496"/>
    </source>
</evidence>
<protein>
    <submittedName>
        <fullName evidence="2">cAMP-binding domain of CRP or a regulatory subunit of cAMP-dependent protein kinases</fullName>
    </submittedName>
</protein>
<reference evidence="2 3" key="1">
    <citation type="submission" date="2016-10" db="EMBL/GenBank/DDBJ databases">
        <authorList>
            <person name="Varghese N."/>
            <person name="Submissions S."/>
        </authorList>
    </citation>
    <scope>NUCLEOTIDE SEQUENCE [LARGE SCALE GENOMIC DNA]</scope>
    <source>
        <strain evidence="3">DSM 19823 / KCTC 23066 / CCTCC M 208030 / D25</strain>
    </source>
</reference>
<dbReference type="RefSeq" id="WP_082027821.1">
    <property type="nucleotide sequence ID" value="NZ_CP010817.1"/>
</dbReference>
<proteinExistence type="predicted"/>
<dbReference type="KEGG" id="mpw:MPR_1415"/>
<dbReference type="Proteomes" id="UP000183496">
    <property type="component" value="Unassembled WGS sequence"/>
</dbReference>
<organism evidence="2 3">
    <name type="scientific">Myroides profundi</name>
    <dbReference type="NCBI Taxonomy" id="480520"/>
    <lineage>
        <taxon>Bacteria</taxon>
        <taxon>Pseudomonadati</taxon>
        <taxon>Bacteroidota</taxon>
        <taxon>Flavobacteriia</taxon>
        <taxon>Flavobacteriales</taxon>
        <taxon>Flavobacteriaceae</taxon>
        <taxon>Myroides</taxon>
    </lineage>
</organism>
<accession>A0AAJ5BE25</accession>
<dbReference type="CDD" id="cd00038">
    <property type="entry name" value="CAP_ED"/>
    <property type="match status" value="1"/>
</dbReference>
<dbReference type="InterPro" id="IPR000595">
    <property type="entry name" value="cNMP-bd_dom"/>
</dbReference>
<evidence type="ECO:0000259" key="1">
    <source>
        <dbReference type="Pfam" id="PF00027"/>
    </source>
</evidence>
<feature type="domain" description="Cyclic nucleotide-binding" evidence="1">
    <location>
        <begin position="33"/>
        <end position="119"/>
    </location>
</feature>
<dbReference type="Pfam" id="PF00027">
    <property type="entry name" value="cNMP_binding"/>
    <property type="match status" value="1"/>
</dbReference>
<dbReference type="EMBL" id="FOFY01000007">
    <property type="protein sequence ID" value="SEQ91254.1"/>
    <property type="molecule type" value="Genomic_DNA"/>
</dbReference>